<dbReference type="AlphaFoldDB" id="A0AAN7WS98"/>
<name>A0AAN7WS98_9SACH</name>
<dbReference type="InterPro" id="IPR018456">
    <property type="entry name" value="PTR2_symporter_CS"/>
</dbReference>
<evidence type="ECO:0000256" key="7">
    <source>
        <dbReference type="ARBA" id="ARBA00023136"/>
    </source>
</evidence>
<dbReference type="Pfam" id="PF00854">
    <property type="entry name" value="PTR2"/>
    <property type="match status" value="1"/>
</dbReference>
<keyword evidence="5" id="KW-0653">Protein transport</keyword>
<feature type="transmembrane region" description="Helical" evidence="9">
    <location>
        <begin position="519"/>
        <end position="541"/>
    </location>
</feature>
<feature type="transmembrane region" description="Helical" evidence="9">
    <location>
        <begin position="203"/>
        <end position="229"/>
    </location>
</feature>
<reference evidence="11" key="1">
    <citation type="submission" date="2023-07" db="EMBL/GenBank/DDBJ databases">
        <title>A draft genome of Kazachstania heterogenica Y-27499.</title>
        <authorList>
            <person name="Donic C."/>
            <person name="Kralova J.S."/>
            <person name="Fidel L."/>
            <person name="Ben-Dor S."/>
            <person name="Jung S."/>
        </authorList>
    </citation>
    <scope>NUCLEOTIDE SEQUENCE [LARGE SCALE GENOMIC DNA]</scope>
    <source>
        <strain evidence="11">Y27499</strain>
    </source>
</reference>
<evidence type="ECO:0000256" key="5">
    <source>
        <dbReference type="ARBA" id="ARBA00022856"/>
    </source>
</evidence>
<dbReference type="GO" id="GO:0071916">
    <property type="term" value="F:dipeptide transmembrane transporter activity"/>
    <property type="evidence" value="ECO:0007669"/>
    <property type="project" value="UniProtKB-ARBA"/>
</dbReference>
<dbReference type="GO" id="GO:0005886">
    <property type="term" value="C:plasma membrane"/>
    <property type="evidence" value="ECO:0007669"/>
    <property type="project" value="UniProtKB-ARBA"/>
</dbReference>
<dbReference type="PROSITE" id="PS01023">
    <property type="entry name" value="PTR2_2"/>
    <property type="match status" value="1"/>
</dbReference>
<evidence type="ECO:0000256" key="8">
    <source>
        <dbReference type="RuleBase" id="RU003755"/>
    </source>
</evidence>
<comment type="similarity">
    <text evidence="2 8">Belongs to the major facilitator superfamily. Proton-dependent oligopeptide transporter (POT/PTR) (TC 2.A.17) family.</text>
</comment>
<feature type="transmembrane region" description="Helical" evidence="9">
    <location>
        <begin position="372"/>
        <end position="391"/>
    </location>
</feature>
<dbReference type="PROSITE" id="PS01022">
    <property type="entry name" value="PTR2_1"/>
    <property type="match status" value="1"/>
</dbReference>
<comment type="caution">
    <text evidence="10">The sequence shown here is derived from an EMBL/GenBank/DDBJ whole genome shotgun (WGS) entry which is preliminary data.</text>
</comment>
<evidence type="ECO:0000256" key="1">
    <source>
        <dbReference type="ARBA" id="ARBA00004141"/>
    </source>
</evidence>
<keyword evidence="11" id="KW-1185">Reference proteome</keyword>
<feature type="transmembrane region" description="Helical" evidence="9">
    <location>
        <begin position="285"/>
        <end position="307"/>
    </location>
</feature>
<dbReference type="PANTHER" id="PTHR11654">
    <property type="entry name" value="OLIGOPEPTIDE TRANSPORTER-RELATED"/>
    <property type="match status" value="1"/>
</dbReference>
<feature type="transmembrane region" description="Helical" evidence="9">
    <location>
        <begin position="547"/>
        <end position="569"/>
    </location>
</feature>
<evidence type="ECO:0000256" key="6">
    <source>
        <dbReference type="ARBA" id="ARBA00022989"/>
    </source>
</evidence>
<keyword evidence="7 9" id="KW-0472">Membrane</keyword>
<evidence type="ECO:0000313" key="10">
    <source>
        <dbReference type="EMBL" id="KAK5781282.1"/>
    </source>
</evidence>
<evidence type="ECO:0000313" key="11">
    <source>
        <dbReference type="Proteomes" id="UP001306508"/>
    </source>
</evidence>
<feature type="transmembrane region" description="Helical" evidence="9">
    <location>
        <begin position="177"/>
        <end position="197"/>
    </location>
</feature>
<dbReference type="FunFam" id="1.20.1250.20:FF:000085">
    <property type="entry name" value="MFS peptide transporter Ptr2"/>
    <property type="match status" value="1"/>
</dbReference>
<keyword evidence="6 9" id="KW-1133">Transmembrane helix</keyword>
<keyword evidence="3 8" id="KW-0813">Transport</keyword>
<feature type="transmembrane region" description="Helical" evidence="9">
    <location>
        <begin position="483"/>
        <end position="507"/>
    </location>
</feature>
<evidence type="ECO:0000256" key="2">
    <source>
        <dbReference type="ARBA" id="ARBA00005982"/>
    </source>
</evidence>
<sequence length="607" mass="68978">MVTQVSSDSYLGEKDKFRTVVLEGEESISLNRKNSIKKDDIGDNSDDTIHFINDDEYNEHEISRTYEDDDGLDEEGYEEPTEEELKTLRHVPGKIPIRCYLIAIVELAERFSYYGLSTPFQNYMANGPNDTPKGLLQLNSTGANGLSYFFQFWCYVTPILGGYLSDTFWGKYNTISAGTGIYLVGMFILFMTSIPSITDRDKALGGFIAAIILIGLATGMIKANLSVLIADQIPKRKPRVKTLKSGERVIEDSNITLQNVFMVFYLMINIGSLSVIATSELELHIGFWAAYLLPFCFFWLGVIVLVLGRNQYIKRPIGDKVIEKSFKVVWILMKNRFNFDKAKPTMNPEKNYPWTDKFVDEIKRALAACKVFLFYPIYWTCYGQMISSFITQGSMMELHGLPNDFFQCIDSIALIVFIPIVERFLYPTIRRWTPFRPITKIFWGFVFCSLSMVWSAVLQSFIYRAAPNYNHPLESGSPNHVHVAWQVPAYVLIALSEIFASITGLEYAYSKAPATMKSFIMSIFLVTNAFGSAIGCALSPVAKDPDYTWLFTGLAVASFISGCLFWLCFKKYNKTEDAMNAMDYEKDDMVVADAEENCFDEENDKKL</sequence>
<dbReference type="CDD" id="cd17350">
    <property type="entry name" value="MFS_PTR2"/>
    <property type="match status" value="1"/>
</dbReference>
<keyword evidence="4 8" id="KW-0812">Transmembrane</keyword>
<gene>
    <name evidence="10" type="ORF">RI543_001122</name>
</gene>
<proteinExistence type="inferred from homology"/>
<feature type="transmembrane region" description="Helical" evidence="9">
    <location>
        <begin position="441"/>
        <end position="463"/>
    </location>
</feature>
<dbReference type="EMBL" id="JAWIZZ010000036">
    <property type="protein sequence ID" value="KAK5781282.1"/>
    <property type="molecule type" value="Genomic_DNA"/>
</dbReference>
<evidence type="ECO:0008006" key="12">
    <source>
        <dbReference type="Google" id="ProtNLM"/>
    </source>
</evidence>
<evidence type="ECO:0000256" key="9">
    <source>
        <dbReference type="SAM" id="Phobius"/>
    </source>
</evidence>
<evidence type="ECO:0000256" key="4">
    <source>
        <dbReference type="ARBA" id="ARBA00022692"/>
    </source>
</evidence>
<keyword evidence="5" id="KW-0571">Peptide transport</keyword>
<organism evidence="10 11">
    <name type="scientific">Arxiozyma heterogenica</name>
    <dbReference type="NCBI Taxonomy" id="278026"/>
    <lineage>
        <taxon>Eukaryota</taxon>
        <taxon>Fungi</taxon>
        <taxon>Dikarya</taxon>
        <taxon>Ascomycota</taxon>
        <taxon>Saccharomycotina</taxon>
        <taxon>Saccharomycetes</taxon>
        <taxon>Saccharomycetales</taxon>
        <taxon>Saccharomycetaceae</taxon>
        <taxon>Arxiozyma</taxon>
    </lineage>
</organism>
<accession>A0AAN7WS98</accession>
<dbReference type="InterPro" id="IPR000109">
    <property type="entry name" value="POT_fam"/>
</dbReference>
<protein>
    <recommendedName>
        <fullName evidence="12">Peptide transporter PTR2</fullName>
    </recommendedName>
</protein>
<evidence type="ECO:0000256" key="3">
    <source>
        <dbReference type="ARBA" id="ARBA00022448"/>
    </source>
</evidence>
<dbReference type="SUPFAM" id="SSF103473">
    <property type="entry name" value="MFS general substrate transporter"/>
    <property type="match status" value="1"/>
</dbReference>
<dbReference type="Proteomes" id="UP001306508">
    <property type="component" value="Unassembled WGS sequence"/>
</dbReference>
<comment type="subcellular location">
    <subcellularLocation>
        <location evidence="1 8">Membrane</location>
        <topology evidence="1 8">Multi-pass membrane protein</topology>
    </subcellularLocation>
</comment>
<feature type="transmembrane region" description="Helical" evidence="9">
    <location>
        <begin position="260"/>
        <end position="279"/>
    </location>
</feature>
<dbReference type="InterPro" id="IPR036259">
    <property type="entry name" value="MFS_trans_sf"/>
</dbReference>
<dbReference type="Gene3D" id="1.20.1250.20">
    <property type="entry name" value="MFS general substrate transporter like domains"/>
    <property type="match status" value="1"/>
</dbReference>